<evidence type="ECO:0000313" key="6">
    <source>
        <dbReference type="EMBL" id="KAF5543239.1"/>
    </source>
</evidence>
<dbReference type="PANTHER" id="PTHR23351:SF24">
    <property type="entry name" value="ACTIVATING TRANSCRIPTION FACTOR 3-RELATED"/>
    <property type="match status" value="1"/>
</dbReference>
<keyword evidence="1" id="KW-0805">Transcription regulation</keyword>
<keyword evidence="3" id="KW-0804">Transcription</keyword>
<dbReference type="SUPFAM" id="SSF57959">
    <property type="entry name" value="Leucine zipper domain"/>
    <property type="match status" value="1"/>
</dbReference>
<evidence type="ECO:0000313" key="7">
    <source>
        <dbReference type="Proteomes" id="UP000574317"/>
    </source>
</evidence>
<dbReference type="Pfam" id="PF07716">
    <property type="entry name" value="bZIP_2"/>
    <property type="match status" value="1"/>
</dbReference>
<dbReference type="SMART" id="SM00338">
    <property type="entry name" value="BRLZ"/>
    <property type="match status" value="1"/>
</dbReference>
<feature type="region of interest" description="Disordered" evidence="4">
    <location>
        <begin position="1"/>
        <end position="22"/>
    </location>
</feature>
<dbReference type="PROSITE" id="PS50217">
    <property type="entry name" value="BZIP"/>
    <property type="match status" value="1"/>
</dbReference>
<feature type="compositionally biased region" description="Basic residues" evidence="4">
    <location>
        <begin position="213"/>
        <end position="229"/>
    </location>
</feature>
<dbReference type="CDD" id="cd14687">
    <property type="entry name" value="bZIP_ATF2"/>
    <property type="match status" value="1"/>
</dbReference>
<accession>A0A8H5IUE4</accession>
<feature type="compositionally biased region" description="Polar residues" evidence="4">
    <location>
        <begin position="1"/>
        <end position="14"/>
    </location>
</feature>
<dbReference type="Gene3D" id="1.20.5.170">
    <property type="match status" value="1"/>
</dbReference>
<evidence type="ECO:0000259" key="5">
    <source>
        <dbReference type="PROSITE" id="PS50217"/>
    </source>
</evidence>
<keyword evidence="2" id="KW-0238">DNA-binding</keyword>
<dbReference type="AlphaFoldDB" id="A0A8H5IUE4"/>
<evidence type="ECO:0000256" key="3">
    <source>
        <dbReference type="ARBA" id="ARBA00023163"/>
    </source>
</evidence>
<gene>
    <name evidence="6" type="ORF">FNAPI_9745</name>
</gene>
<dbReference type="GO" id="GO:0000978">
    <property type="term" value="F:RNA polymerase II cis-regulatory region sequence-specific DNA binding"/>
    <property type="evidence" value="ECO:0007669"/>
    <property type="project" value="TreeGrafter"/>
</dbReference>
<comment type="caution">
    <text evidence="6">The sequence shown here is derived from an EMBL/GenBank/DDBJ whole genome shotgun (WGS) entry which is preliminary data.</text>
</comment>
<dbReference type="PROSITE" id="PS00036">
    <property type="entry name" value="BZIP_BASIC"/>
    <property type="match status" value="1"/>
</dbReference>
<dbReference type="Proteomes" id="UP000574317">
    <property type="component" value="Unassembled WGS sequence"/>
</dbReference>
<organism evidence="6 7">
    <name type="scientific">Fusarium napiforme</name>
    <dbReference type="NCBI Taxonomy" id="42672"/>
    <lineage>
        <taxon>Eukaryota</taxon>
        <taxon>Fungi</taxon>
        <taxon>Dikarya</taxon>
        <taxon>Ascomycota</taxon>
        <taxon>Pezizomycotina</taxon>
        <taxon>Sordariomycetes</taxon>
        <taxon>Hypocreomycetidae</taxon>
        <taxon>Hypocreales</taxon>
        <taxon>Nectriaceae</taxon>
        <taxon>Fusarium</taxon>
        <taxon>Fusarium fujikuroi species complex</taxon>
    </lineage>
</organism>
<feature type="compositionally biased region" description="Basic and acidic residues" evidence="4">
    <location>
        <begin position="230"/>
        <end position="245"/>
    </location>
</feature>
<dbReference type="GO" id="GO:0000981">
    <property type="term" value="F:DNA-binding transcription factor activity, RNA polymerase II-specific"/>
    <property type="evidence" value="ECO:0007669"/>
    <property type="project" value="TreeGrafter"/>
</dbReference>
<dbReference type="EMBL" id="JAAOAO010000407">
    <property type="protein sequence ID" value="KAF5543239.1"/>
    <property type="molecule type" value="Genomic_DNA"/>
</dbReference>
<dbReference type="PANTHER" id="PTHR23351">
    <property type="entry name" value="FOS TRANSCRIPTION FACTOR-RELATED"/>
    <property type="match status" value="1"/>
</dbReference>
<reference evidence="6 7" key="1">
    <citation type="submission" date="2020-05" db="EMBL/GenBank/DDBJ databases">
        <title>Identification and distribution of gene clusters putatively required for synthesis of sphingolipid metabolism inhibitors in phylogenetically diverse species of the filamentous fungus Fusarium.</title>
        <authorList>
            <person name="Kim H.-S."/>
            <person name="Busman M."/>
            <person name="Brown D.W."/>
            <person name="Divon H."/>
            <person name="Uhlig S."/>
            <person name="Proctor R.H."/>
        </authorList>
    </citation>
    <scope>NUCLEOTIDE SEQUENCE [LARGE SCALE GENOMIC DNA]</scope>
    <source>
        <strain evidence="6 7">NRRL 25196</strain>
    </source>
</reference>
<feature type="region of interest" description="Disordered" evidence="4">
    <location>
        <begin position="151"/>
        <end position="245"/>
    </location>
</feature>
<dbReference type="GO" id="GO:0005634">
    <property type="term" value="C:nucleus"/>
    <property type="evidence" value="ECO:0007669"/>
    <property type="project" value="TreeGrafter"/>
</dbReference>
<protein>
    <recommendedName>
        <fullName evidence="5">BZIP domain-containing protein</fullName>
    </recommendedName>
</protein>
<name>A0A8H5IUE4_9HYPO</name>
<dbReference type="InterPro" id="IPR004827">
    <property type="entry name" value="bZIP"/>
</dbReference>
<dbReference type="InterPro" id="IPR046347">
    <property type="entry name" value="bZIP_sf"/>
</dbReference>
<evidence type="ECO:0000256" key="1">
    <source>
        <dbReference type="ARBA" id="ARBA00023015"/>
    </source>
</evidence>
<proteinExistence type="predicted"/>
<feature type="domain" description="BZIP" evidence="5">
    <location>
        <begin position="213"/>
        <end position="273"/>
    </location>
</feature>
<dbReference type="InterPro" id="IPR000837">
    <property type="entry name" value="AP-1"/>
</dbReference>
<keyword evidence="7" id="KW-1185">Reference proteome</keyword>
<evidence type="ECO:0000256" key="2">
    <source>
        <dbReference type="ARBA" id="ARBA00023125"/>
    </source>
</evidence>
<sequence length="298" mass="33985">MSLTDGSSVTTMEQCTGEHPDQTLDISTIGHLDDTSNLLGTPWFYVSNDNHPQYALNETAEYIPRYLSDPTLVEWPEPLFSQPYPTPQHDPSFTALTTPSNNVEYYPESYVPQLRSESTNLSSAASTIEYHPEPSYELNHSEITYMHSSPEDIEHYHPIPPQPETKKRRVSSGVESTMSLPDDILTASVQRESEAPPPPKRRGTANKTDISYRKKVRERNKRAATKVRIKQREQEKSLESAEKDLQEKNHRLTECVKELTHQVHDLKMQLLQHGTCDCTLIQEYIGNEANRYVQETSG</sequence>
<evidence type="ECO:0000256" key="4">
    <source>
        <dbReference type="SAM" id="MobiDB-lite"/>
    </source>
</evidence>